<dbReference type="GeneID" id="37060863"/>
<protein>
    <submittedName>
        <fullName evidence="2">Uncharacterized protein</fullName>
    </submittedName>
</protein>
<proteinExistence type="predicted"/>
<dbReference type="RefSeq" id="XP_025404602.1">
    <property type="nucleotide sequence ID" value="XM_025538626.1"/>
</dbReference>
<evidence type="ECO:0000313" key="2">
    <source>
        <dbReference type="EMBL" id="PWY92863.1"/>
    </source>
</evidence>
<keyword evidence="3" id="KW-1185">Reference proteome</keyword>
<accession>A0A317X2T3</accession>
<organism evidence="2 3">
    <name type="scientific">Aspergillus heteromorphus CBS 117.55</name>
    <dbReference type="NCBI Taxonomy" id="1448321"/>
    <lineage>
        <taxon>Eukaryota</taxon>
        <taxon>Fungi</taxon>
        <taxon>Dikarya</taxon>
        <taxon>Ascomycota</taxon>
        <taxon>Pezizomycotina</taxon>
        <taxon>Eurotiomycetes</taxon>
        <taxon>Eurotiomycetidae</taxon>
        <taxon>Eurotiales</taxon>
        <taxon>Aspergillaceae</taxon>
        <taxon>Aspergillus</taxon>
        <taxon>Aspergillus subgen. Circumdati</taxon>
    </lineage>
</organism>
<reference evidence="2 3" key="1">
    <citation type="submission" date="2016-12" db="EMBL/GenBank/DDBJ databases">
        <title>The genomes of Aspergillus section Nigri reveals drivers in fungal speciation.</title>
        <authorList>
            <consortium name="DOE Joint Genome Institute"/>
            <person name="Vesth T.C."/>
            <person name="Nybo J."/>
            <person name="Theobald S."/>
            <person name="Brandl J."/>
            <person name="Frisvad J.C."/>
            <person name="Nielsen K.F."/>
            <person name="Lyhne E.K."/>
            <person name="Kogle M.E."/>
            <person name="Kuo A."/>
            <person name="Riley R."/>
            <person name="Clum A."/>
            <person name="Nolan M."/>
            <person name="Lipzen A."/>
            <person name="Salamov A."/>
            <person name="Henrissat B."/>
            <person name="Wiebenga A."/>
            <person name="De Vries R.P."/>
            <person name="Grigoriev I.V."/>
            <person name="Mortensen U.H."/>
            <person name="Andersen M.R."/>
            <person name="Baker S.E."/>
        </authorList>
    </citation>
    <scope>NUCLEOTIDE SEQUENCE [LARGE SCALE GENOMIC DNA]</scope>
    <source>
        <strain evidence="2 3">CBS 117.55</strain>
    </source>
</reference>
<evidence type="ECO:0000313" key="3">
    <source>
        <dbReference type="Proteomes" id="UP000247233"/>
    </source>
</evidence>
<comment type="caution">
    <text evidence="2">The sequence shown here is derived from an EMBL/GenBank/DDBJ whole genome shotgun (WGS) entry which is preliminary data.</text>
</comment>
<dbReference type="EMBL" id="MSFL01000001">
    <property type="protein sequence ID" value="PWY92863.1"/>
    <property type="molecule type" value="Genomic_DNA"/>
</dbReference>
<dbReference type="Proteomes" id="UP000247233">
    <property type="component" value="Unassembled WGS sequence"/>
</dbReference>
<sequence>MVCLLQGWPASCLEGVANDVAQSGWTPEAARLLVCQAVRPQGRQAGSRHRPHVGSEDPLSSGGSRYQIRLKAPLSRQSEGQAVAMICSCSLPGISTSSSRSSAWTNDVRSAWYYFSYRIAVGSLQNISSTPNHLHIQFKPSTYILIYRNEEKSTWLWTIQ</sequence>
<name>A0A317X2T3_9EURO</name>
<dbReference type="AlphaFoldDB" id="A0A317X2T3"/>
<gene>
    <name evidence="2" type="ORF">BO70DRAFT_20543</name>
</gene>
<dbReference type="VEuPathDB" id="FungiDB:BO70DRAFT_20543"/>
<feature type="region of interest" description="Disordered" evidence="1">
    <location>
        <begin position="42"/>
        <end position="63"/>
    </location>
</feature>
<evidence type="ECO:0000256" key="1">
    <source>
        <dbReference type="SAM" id="MobiDB-lite"/>
    </source>
</evidence>